<organism evidence="1 2">
    <name type="scientific">Neoroseomonas soli</name>
    <dbReference type="NCBI Taxonomy" id="1081025"/>
    <lineage>
        <taxon>Bacteria</taxon>
        <taxon>Pseudomonadati</taxon>
        <taxon>Pseudomonadota</taxon>
        <taxon>Alphaproteobacteria</taxon>
        <taxon>Acetobacterales</taxon>
        <taxon>Acetobacteraceae</taxon>
        <taxon>Neoroseomonas</taxon>
    </lineage>
</organism>
<dbReference type="RefSeq" id="WP_211862018.1">
    <property type="nucleotide sequence ID" value="NZ_JAAEDM010000023.1"/>
</dbReference>
<keyword evidence="2" id="KW-1185">Reference proteome</keyword>
<name>A0A9X9WWW3_9PROT</name>
<accession>A0A9X9WWW3</accession>
<proteinExistence type="predicted"/>
<dbReference type="EMBL" id="JAAEDM010000023">
    <property type="protein sequence ID" value="MBR0671642.1"/>
    <property type="molecule type" value="Genomic_DNA"/>
</dbReference>
<evidence type="ECO:0000313" key="1">
    <source>
        <dbReference type="EMBL" id="MBR0671642.1"/>
    </source>
</evidence>
<reference evidence="1" key="1">
    <citation type="submission" date="2020-01" db="EMBL/GenBank/DDBJ databases">
        <authorList>
            <person name="Rat A."/>
        </authorList>
    </citation>
    <scope>NUCLEOTIDE SEQUENCE</scope>
    <source>
        <strain evidence="1">LMG 31231</strain>
    </source>
</reference>
<dbReference type="AlphaFoldDB" id="A0A9X9WWW3"/>
<gene>
    <name evidence="1" type="ORF">GXW76_10710</name>
</gene>
<evidence type="ECO:0000313" key="2">
    <source>
        <dbReference type="Proteomes" id="UP001138751"/>
    </source>
</evidence>
<sequence length="81" mass="8442">MSLKQAPQGGRLVMSPAGIAGVLARTVQDHDRALAGHGHNQPVRRRMFELGAPDALIGTPRMLASGQDDGRFGAALKGGRA</sequence>
<protein>
    <submittedName>
        <fullName evidence="1">Uncharacterized protein</fullName>
    </submittedName>
</protein>
<reference evidence="1" key="2">
    <citation type="journal article" date="2021" name="Syst. Appl. Microbiol.">
        <title>Roseomonas hellenica sp. nov., isolated from roots of wild-growing Alkanna tinctoria.</title>
        <authorList>
            <person name="Rat A."/>
            <person name="Naranjo H.D."/>
            <person name="Lebbe L."/>
            <person name="Cnockaert M."/>
            <person name="Krigas N."/>
            <person name="Grigoriadou K."/>
            <person name="Maloupa E."/>
            <person name="Willems A."/>
        </authorList>
    </citation>
    <scope>NUCLEOTIDE SEQUENCE</scope>
    <source>
        <strain evidence="1">LMG 31231</strain>
    </source>
</reference>
<comment type="caution">
    <text evidence="1">The sequence shown here is derived from an EMBL/GenBank/DDBJ whole genome shotgun (WGS) entry which is preliminary data.</text>
</comment>
<dbReference type="Proteomes" id="UP001138751">
    <property type="component" value="Unassembled WGS sequence"/>
</dbReference>